<feature type="compositionally biased region" description="Basic and acidic residues" evidence="1">
    <location>
        <begin position="202"/>
        <end position="304"/>
    </location>
</feature>
<feature type="region of interest" description="Disordered" evidence="1">
    <location>
        <begin position="333"/>
        <end position="538"/>
    </location>
</feature>
<dbReference type="Proteomes" id="UP001208570">
    <property type="component" value="Unassembled WGS sequence"/>
</dbReference>
<sequence length="538" mass="58043">MSKIAAFISVGSNLGTHQQAVVFLRAASGNQWAKITDNKHIVVSGGDIDIVFFLPAEMFLRYAIQLPITSDEVEKARISPLVAALVKPPDSEILQSMSIRDQREFVAQWAEATLSDSGSRPGSRPSSRPSSMNLDEGKAGDDAQRAPAEDDSAGDDKKRKGILKTSETHIPEVRGILKHSPPSSDREVRSILKTEGASSDGESDRKPASILKHDVPHHDAEPADHPSILKKDSPQHEARPEAHGILKRDGIQVKKDGSSESKHSILKKDSPPHDAQHEIRGILKKDSFEAKSEPEKGVLKKRDSGGGVSELGMESIDSGTFVKKDINSNHAVTDDGEAALKHAEGIPERGALKKTSSIEVHMEQKGVLRKDSSSEQTKEQELKPALRTPVCATTGAEGTQDQSALVIKTESGTTATQKEAAVTKAVVQVKSRGRVKSDPDVPTTTTALLEASSSVGSSLSRSHSARVPGRRDSSTDDDSATSSEKMSWIKNDAVARRRLRKLEEKACGRGHHMLDGKSIFSSHTDGSKRKPAVESSKR</sequence>
<feature type="compositionally biased region" description="Low complexity" evidence="1">
    <location>
        <begin position="443"/>
        <end position="462"/>
    </location>
</feature>
<name>A0AAD9IZZ1_9ANNE</name>
<feature type="compositionally biased region" description="Basic and acidic residues" evidence="1">
    <location>
        <begin position="338"/>
        <end position="351"/>
    </location>
</feature>
<keyword evidence="3" id="KW-1185">Reference proteome</keyword>
<comment type="caution">
    <text evidence="2">The sequence shown here is derived from an EMBL/GenBank/DDBJ whole genome shotgun (WGS) entry which is preliminary data.</text>
</comment>
<feature type="compositionally biased region" description="Low complexity" evidence="1">
    <location>
        <begin position="117"/>
        <end position="131"/>
    </location>
</feature>
<reference evidence="2" key="1">
    <citation type="journal article" date="2023" name="Mol. Biol. Evol.">
        <title>Third-Generation Sequencing Reveals the Adaptive Role of the Epigenome in Three Deep-Sea Polychaetes.</title>
        <authorList>
            <person name="Perez M."/>
            <person name="Aroh O."/>
            <person name="Sun Y."/>
            <person name="Lan Y."/>
            <person name="Juniper S.K."/>
            <person name="Young C.R."/>
            <person name="Angers B."/>
            <person name="Qian P.Y."/>
        </authorList>
    </citation>
    <scope>NUCLEOTIDE SEQUENCE</scope>
    <source>
        <strain evidence="2">P08H-3</strain>
    </source>
</reference>
<dbReference type="EMBL" id="JAODUP010000818">
    <property type="protein sequence ID" value="KAK2143718.1"/>
    <property type="molecule type" value="Genomic_DNA"/>
</dbReference>
<evidence type="ECO:0000313" key="3">
    <source>
        <dbReference type="Proteomes" id="UP001208570"/>
    </source>
</evidence>
<evidence type="ECO:0000256" key="1">
    <source>
        <dbReference type="SAM" id="MobiDB-lite"/>
    </source>
</evidence>
<organism evidence="2 3">
    <name type="scientific">Paralvinella palmiformis</name>
    <dbReference type="NCBI Taxonomy" id="53620"/>
    <lineage>
        <taxon>Eukaryota</taxon>
        <taxon>Metazoa</taxon>
        <taxon>Spiralia</taxon>
        <taxon>Lophotrochozoa</taxon>
        <taxon>Annelida</taxon>
        <taxon>Polychaeta</taxon>
        <taxon>Sedentaria</taxon>
        <taxon>Canalipalpata</taxon>
        <taxon>Terebellida</taxon>
        <taxon>Terebelliformia</taxon>
        <taxon>Alvinellidae</taxon>
        <taxon>Paralvinella</taxon>
    </lineage>
</organism>
<feature type="compositionally biased region" description="Basic and acidic residues" evidence="1">
    <location>
        <begin position="135"/>
        <end position="158"/>
    </location>
</feature>
<feature type="compositionally biased region" description="Basic and acidic residues" evidence="1">
    <location>
        <begin position="501"/>
        <end position="515"/>
    </location>
</feature>
<proteinExistence type="predicted"/>
<feature type="compositionally biased region" description="Basic and acidic residues" evidence="1">
    <location>
        <begin position="525"/>
        <end position="538"/>
    </location>
</feature>
<gene>
    <name evidence="2" type="ORF">LSH36_818g00026</name>
</gene>
<dbReference type="AlphaFoldDB" id="A0AAD9IZZ1"/>
<protein>
    <submittedName>
        <fullName evidence="2">Uncharacterized protein</fullName>
    </submittedName>
</protein>
<evidence type="ECO:0000313" key="2">
    <source>
        <dbReference type="EMBL" id="KAK2143718.1"/>
    </source>
</evidence>
<feature type="compositionally biased region" description="Basic and acidic residues" evidence="1">
    <location>
        <begin position="360"/>
        <end position="384"/>
    </location>
</feature>
<feature type="region of interest" description="Disordered" evidence="1">
    <location>
        <begin position="112"/>
        <end position="313"/>
    </location>
</feature>
<accession>A0AAD9IZZ1</accession>